<reference evidence="3 4" key="1">
    <citation type="submission" date="2024-02" db="EMBL/GenBank/DDBJ databases">
        <authorList>
            <person name="Chen Y."/>
            <person name="Shah S."/>
            <person name="Dougan E. K."/>
            <person name="Thang M."/>
            <person name="Chan C."/>
        </authorList>
    </citation>
    <scope>NUCLEOTIDE SEQUENCE [LARGE SCALE GENOMIC DNA]</scope>
</reference>
<evidence type="ECO:0000256" key="1">
    <source>
        <dbReference type="SAM" id="MobiDB-lite"/>
    </source>
</evidence>
<dbReference type="EMBL" id="CAXAMN010021374">
    <property type="protein sequence ID" value="CAK9058834.1"/>
    <property type="molecule type" value="Genomic_DNA"/>
</dbReference>
<keyword evidence="4" id="KW-1185">Reference proteome</keyword>
<dbReference type="SUPFAM" id="SSF55277">
    <property type="entry name" value="GYF domain"/>
    <property type="match status" value="1"/>
</dbReference>
<gene>
    <name evidence="3" type="ORF">CCMP2556_LOCUS29002</name>
</gene>
<feature type="region of interest" description="Disordered" evidence="1">
    <location>
        <begin position="125"/>
        <end position="145"/>
    </location>
</feature>
<organism evidence="3 4">
    <name type="scientific">Durusdinium trenchii</name>
    <dbReference type="NCBI Taxonomy" id="1381693"/>
    <lineage>
        <taxon>Eukaryota</taxon>
        <taxon>Sar</taxon>
        <taxon>Alveolata</taxon>
        <taxon>Dinophyceae</taxon>
        <taxon>Suessiales</taxon>
        <taxon>Symbiodiniaceae</taxon>
        <taxon>Durusdinium</taxon>
    </lineage>
</organism>
<dbReference type="Proteomes" id="UP001642484">
    <property type="component" value="Unassembled WGS sequence"/>
</dbReference>
<feature type="compositionally biased region" description="Low complexity" evidence="1">
    <location>
        <begin position="130"/>
        <end position="145"/>
    </location>
</feature>
<dbReference type="PROSITE" id="PS50829">
    <property type="entry name" value="GYF"/>
    <property type="match status" value="1"/>
</dbReference>
<evidence type="ECO:0000313" key="4">
    <source>
        <dbReference type="Proteomes" id="UP001642484"/>
    </source>
</evidence>
<evidence type="ECO:0000259" key="2">
    <source>
        <dbReference type="PROSITE" id="PS50829"/>
    </source>
</evidence>
<proteinExistence type="predicted"/>
<sequence>MRRPAPELATYRCLSAKDCAFRVEDFGRRPHELPWLYLDSVGQEFGPLPGRTMHEWLSMGRFPVGLDLRVRLPEWDRHWPLHQLFPDMAAAFNIPPAWPDVYQDGKLNHDLGALSVEDLRNSIRESGRMSGPFHSSGSSSSFSTSPPVIASGSMAAAKVIANGHSAGANGHSAGATKAAWVAKVRVPQVPPMPQDGRIAEHKHITLRTEPVLRQKESLAPDGLPPLPKAQSVLERLLHQEQQEFGAPKDSGALLENGRSVAAMVLQPPLEPWLQCNQ</sequence>
<feature type="domain" description="GYF" evidence="2">
    <location>
        <begin position="32"/>
        <end position="89"/>
    </location>
</feature>
<dbReference type="InterPro" id="IPR003169">
    <property type="entry name" value="GYF"/>
</dbReference>
<dbReference type="Gene3D" id="3.30.1490.40">
    <property type="match status" value="1"/>
</dbReference>
<evidence type="ECO:0000313" key="3">
    <source>
        <dbReference type="EMBL" id="CAK9058834.1"/>
    </source>
</evidence>
<protein>
    <recommendedName>
        <fullName evidence="2">GYF domain-containing protein</fullName>
    </recommendedName>
</protein>
<accession>A0ABP0N7H6</accession>
<comment type="caution">
    <text evidence="3">The sequence shown here is derived from an EMBL/GenBank/DDBJ whole genome shotgun (WGS) entry which is preliminary data.</text>
</comment>
<dbReference type="InterPro" id="IPR035445">
    <property type="entry name" value="GYF-like_dom_sf"/>
</dbReference>
<name>A0ABP0N7H6_9DINO</name>